<keyword evidence="9" id="KW-1185">Reference proteome</keyword>
<reference evidence="8 9" key="1">
    <citation type="submission" date="2024-01" db="EMBL/GenBank/DDBJ databases">
        <title>The genomes of 5 underutilized Papilionoideae crops provide insights into root nodulation and disease resistanc.</title>
        <authorList>
            <person name="Jiang F."/>
        </authorList>
    </citation>
    <scope>NUCLEOTIDE SEQUENCE [LARGE SCALE GENOMIC DNA]</scope>
    <source>
        <strain evidence="8">JINMINGXINNONG_FW02</strain>
        <tissue evidence="8">Leaves</tissue>
    </source>
</reference>
<feature type="transmembrane region" description="Helical" evidence="6">
    <location>
        <begin position="549"/>
        <end position="567"/>
    </location>
</feature>
<sequence>MVAPFKGISEDVKERVEYYKQDWICTICSGASILAPTFYIFFASALPVIVFGQQLHRDTDEILSVVETMASTAICGVIHSIFGGQPLLILGVAEPTVIMYGYMYNICKKTPGLGRELSLPALSWVCIWTGLLLILLAIFNACSIITRFTRIAGELFGMLITVLFLQEAIKGLIGEFNPPKEKNPSSEEFQFQWLYTNGLLAIIFCFGLLFTALKSRRARAWRYGTGWLRGFIADYGVPLMVVLWTALSYVVPRQVIHGVPRRLISPLPWEPESLHHWTVVKDMGKVPPAYIFGAIIPALMMAGLYFFDHSVASQMAQQKKFNLQKPSAYHYDVFLLGVMTLVCGILGLPPSNGVLPQSPMHTKSLAVLRRKLIRKKVVKSAKECIREHKTNSEVYGKMQDVIVEMDTDPTVKELETLKQAVMNSDNNDDAEENFDEKHIDDYLPVRVNEQRVTNLLQSVLVGVSILAMSVIKRIPTSVLWGYFAYMAIDSLPGNQFWERILLLFITPSRRYKILEGSHASFVEVVPFKTIAAFTGLQLAYFLMCYGVTWIPIFGILFPVPFFLLIVIRERLLPKMFKPNHLQELDASGYEEIAGTPHRTENLFYQDKKSDSDSEGCSEDFYDAEILDEMTTNRGELKLITISNLHDRNQSSSEERHVKDAERA</sequence>
<proteinExistence type="inferred from homology"/>
<feature type="transmembrane region" description="Helical" evidence="6">
    <location>
        <begin position="289"/>
        <end position="307"/>
    </location>
</feature>
<dbReference type="InterPro" id="IPR011531">
    <property type="entry name" value="HCO3_transpt-like_TM_dom"/>
</dbReference>
<evidence type="ECO:0000313" key="8">
    <source>
        <dbReference type="EMBL" id="KAK7352737.1"/>
    </source>
</evidence>
<dbReference type="EMBL" id="JAYMYR010000007">
    <property type="protein sequence ID" value="KAK7352737.1"/>
    <property type="molecule type" value="Genomic_DNA"/>
</dbReference>
<feature type="transmembrane region" description="Helical" evidence="6">
    <location>
        <begin position="62"/>
        <end position="82"/>
    </location>
</feature>
<feature type="transmembrane region" description="Helical" evidence="6">
    <location>
        <begin position="117"/>
        <end position="139"/>
    </location>
</feature>
<gene>
    <name evidence="8" type="ORF">VNO80_18165</name>
</gene>
<dbReference type="GO" id="GO:0050801">
    <property type="term" value="P:monoatomic ion homeostasis"/>
    <property type="evidence" value="ECO:0007669"/>
    <property type="project" value="TreeGrafter"/>
</dbReference>
<dbReference type="GO" id="GO:0006820">
    <property type="term" value="P:monoatomic anion transport"/>
    <property type="evidence" value="ECO:0007669"/>
    <property type="project" value="InterPro"/>
</dbReference>
<dbReference type="Pfam" id="PF00955">
    <property type="entry name" value="HCO3_cotransp"/>
    <property type="match status" value="3"/>
</dbReference>
<protein>
    <recommendedName>
        <fullName evidence="7">Bicarbonate transporter-like transmembrane domain-containing protein</fullName>
    </recommendedName>
</protein>
<evidence type="ECO:0000256" key="3">
    <source>
        <dbReference type="ARBA" id="ARBA00022692"/>
    </source>
</evidence>
<dbReference type="GO" id="GO:0005886">
    <property type="term" value="C:plasma membrane"/>
    <property type="evidence" value="ECO:0007669"/>
    <property type="project" value="TreeGrafter"/>
</dbReference>
<evidence type="ECO:0000256" key="2">
    <source>
        <dbReference type="ARBA" id="ARBA00006262"/>
    </source>
</evidence>
<feature type="transmembrane region" description="Helical" evidence="6">
    <location>
        <begin position="151"/>
        <end position="173"/>
    </location>
</feature>
<name>A0AAN9ME22_PHACN</name>
<feature type="transmembrane region" description="Helical" evidence="6">
    <location>
        <begin position="328"/>
        <end position="348"/>
    </location>
</feature>
<evidence type="ECO:0000256" key="5">
    <source>
        <dbReference type="ARBA" id="ARBA00023136"/>
    </source>
</evidence>
<feature type="transmembrane region" description="Helical" evidence="6">
    <location>
        <begin position="232"/>
        <end position="251"/>
    </location>
</feature>
<feature type="domain" description="Bicarbonate transporter-like transmembrane" evidence="7">
    <location>
        <begin position="445"/>
        <end position="586"/>
    </location>
</feature>
<dbReference type="Proteomes" id="UP001374584">
    <property type="component" value="Unassembled WGS sequence"/>
</dbReference>
<evidence type="ECO:0000256" key="1">
    <source>
        <dbReference type="ARBA" id="ARBA00004141"/>
    </source>
</evidence>
<accession>A0AAN9ME22</accession>
<comment type="caution">
    <text evidence="8">The sequence shown here is derived from an EMBL/GenBank/DDBJ whole genome shotgun (WGS) entry which is preliminary data.</text>
</comment>
<dbReference type="PANTHER" id="PTHR11453:SF133">
    <property type="entry name" value="BORON TRANSPORTER-LIKE PROTEIN"/>
    <property type="match status" value="1"/>
</dbReference>
<keyword evidence="4 6" id="KW-1133">Transmembrane helix</keyword>
<dbReference type="GO" id="GO:0005452">
    <property type="term" value="F:solute:inorganic anion antiporter activity"/>
    <property type="evidence" value="ECO:0007669"/>
    <property type="project" value="InterPro"/>
</dbReference>
<feature type="transmembrane region" description="Helical" evidence="6">
    <location>
        <begin position="193"/>
        <end position="212"/>
    </location>
</feature>
<organism evidence="8 9">
    <name type="scientific">Phaseolus coccineus</name>
    <name type="common">Scarlet runner bean</name>
    <name type="synonym">Phaseolus multiflorus</name>
    <dbReference type="NCBI Taxonomy" id="3886"/>
    <lineage>
        <taxon>Eukaryota</taxon>
        <taxon>Viridiplantae</taxon>
        <taxon>Streptophyta</taxon>
        <taxon>Embryophyta</taxon>
        <taxon>Tracheophyta</taxon>
        <taxon>Spermatophyta</taxon>
        <taxon>Magnoliopsida</taxon>
        <taxon>eudicotyledons</taxon>
        <taxon>Gunneridae</taxon>
        <taxon>Pentapetalae</taxon>
        <taxon>rosids</taxon>
        <taxon>fabids</taxon>
        <taxon>Fabales</taxon>
        <taxon>Fabaceae</taxon>
        <taxon>Papilionoideae</taxon>
        <taxon>50 kb inversion clade</taxon>
        <taxon>NPAAA clade</taxon>
        <taxon>indigoferoid/millettioid clade</taxon>
        <taxon>Phaseoleae</taxon>
        <taxon>Phaseolus</taxon>
    </lineage>
</organism>
<dbReference type="PANTHER" id="PTHR11453">
    <property type="entry name" value="ANION EXCHANGE PROTEIN"/>
    <property type="match status" value="1"/>
</dbReference>
<keyword evidence="5 6" id="KW-0472">Membrane</keyword>
<dbReference type="AlphaFoldDB" id="A0AAN9ME22"/>
<feature type="transmembrane region" description="Helical" evidence="6">
    <location>
        <begin position="87"/>
        <end position="105"/>
    </location>
</feature>
<feature type="domain" description="Bicarbonate transporter-like transmembrane" evidence="7">
    <location>
        <begin position="4"/>
        <end position="177"/>
    </location>
</feature>
<evidence type="ECO:0000256" key="6">
    <source>
        <dbReference type="SAM" id="Phobius"/>
    </source>
</evidence>
<evidence type="ECO:0000256" key="4">
    <source>
        <dbReference type="ARBA" id="ARBA00022989"/>
    </source>
</evidence>
<feature type="domain" description="Bicarbonate transporter-like transmembrane" evidence="7">
    <location>
        <begin position="197"/>
        <end position="371"/>
    </location>
</feature>
<keyword evidence="3 6" id="KW-0812">Transmembrane</keyword>
<evidence type="ECO:0000313" key="9">
    <source>
        <dbReference type="Proteomes" id="UP001374584"/>
    </source>
</evidence>
<comment type="similarity">
    <text evidence="2">Belongs to the anion exchanger (TC 2.A.31.3) family.</text>
</comment>
<evidence type="ECO:0000259" key="7">
    <source>
        <dbReference type="Pfam" id="PF00955"/>
    </source>
</evidence>
<comment type="subcellular location">
    <subcellularLocation>
        <location evidence="1">Membrane</location>
        <topology evidence="1">Multi-pass membrane protein</topology>
    </subcellularLocation>
</comment>
<feature type="transmembrane region" description="Helical" evidence="6">
    <location>
        <begin position="23"/>
        <end position="50"/>
    </location>
</feature>
<dbReference type="InterPro" id="IPR003020">
    <property type="entry name" value="HCO3_transpt_euk"/>
</dbReference>